<dbReference type="PANTHER" id="PTHR31429">
    <property type="entry name" value="WRKY TRANSCRIPTION FACTOR 36-RELATED"/>
    <property type="match status" value="1"/>
</dbReference>
<evidence type="ECO:0000259" key="8">
    <source>
        <dbReference type="PROSITE" id="PS50811"/>
    </source>
</evidence>
<sequence length="378" mass="41852">MPTKEERSVQVDLSLNIEDGEGDGEKGLKGGIGELGGVSEEVEEEQEEEEDLKMGGEEQQLDKGGQGGGDETMPELLRLQAELTRIKEENRILKEGVERAMKDYCDLRNKFTEIQQQERQKMQTHANLPERQEEETEQKREELSNWMPLDVTQRTGDLPGIASRSFNPANRKTRVSVRVRCQGPTEVRQKIAKGNPCPRAYYRCTVAPGCPVRKQMQEDMSILITTYEGTHNHPLPVGATAMASTAAVGTGFALSQEGGLAPSSVQGAVSSGSLISVSYPRPFIMNPPSSSHPSTSSHGGSSRTTMLDMANHPVHAGYQYGLPMSPYMTYTKNNQTGSSSWVGVGRRGVWMWRHNSLPTWWQTRSLRRQSPLLPSHPS</sequence>
<dbReference type="PROSITE" id="PS50811">
    <property type="entry name" value="WRKY"/>
    <property type="match status" value="1"/>
</dbReference>
<keyword evidence="2" id="KW-0805">Transcription regulation</keyword>
<name>A0A7I8J578_SPIIN</name>
<keyword evidence="4" id="KW-0804">Transcription</keyword>
<dbReference type="Pfam" id="PF03106">
    <property type="entry name" value="WRKY"/>
    <property type="match status" value="1"/>
</dbReference>
<evidence type="ECO:0000256" key="5">
    <source>
        <dbReference type="ARBA" id="ARBA00023242"/>
    </source>
</evidence>
<organism evidence="9">
    <name type="scientific">Spirodela intermedia</name>
    <name type="common">Intermediate duckweed</name>
    <dbReference type="NCBI Taxonomy" id="51605"/>
    <lineage>
        <taxon>Eukaryota</taxon>
        <taxon>Viridiplantae</taxon>
        <taxon>Streptophyta</taxon>
        <taxon>Embryophyta</taxon>
        <taxon>Tracheophyta</taxon>
        <taxon>Spermatophyta</taxon>
        <taxon>Magnoliopsida</taxon>
        <taxon>Liliopsida</taxon>
        <taxon>Araceae</taxon>
        <taxon>Lemnoideae</taxon>
        <taxon>Spirodela</taxon>
    </lineage>
</organism>
<dbReference type="InterPro" id="IPR003657">
    <property type="entry name" value="WRKY_dom"/>
</dbReference>
<evidence type="ECO:0000256" key="6">
    <source>
        <dbReference type="SAM" id="Coils"/>
    </source>
</evidence>
<dbReference type="PANTHER" id="PTHR31429:SF54">
    <property type="entry name" value="WRKY TRANSCRIPTION FACTOR 9-RELATED"/>
    <property type="match status" value="1"/>
</dbReference>
<accession>A0A7I8J578</accession>
<dbReference type="AlphaFoldDB" id="A0A7I8J578"/>
<keyword evidence="6" id="KW-0175">Coiled coil</keyword>
<reference evidence="9 10" key="1">
    <citation type="submission" date="2019-12" db="EMBL/GenBank/DDBJ databases">
        <authorList>
            <person name="Scholz U."/>
            <person name="Mascher M."/>
            <person name="Fiebig A."/>
        </authorList>
    </citation>
    <scope>NUCLEOTIDE SEQUENCE</scope>
</reference>
<dbReference type="GO" id="GO:0003700">
    <property type="term" value="F:DNA-binding transcription factor activity"/>
    <property type="evidence" value="ECO:0007669"/>
    <property type="project" value="InterPro"/>
</dbReference>
<feature type="compositionally biased region" description="Acidic residues" evidence="7">
    <location>
        <begin position="40"/>
        <end position="51"/>
    </location>
</feature>
<keyword evidence="3" id="KW-0238">DNA-binding</keyword>
<protein>
    <recommendedName>
        <fullName evidence="8">WRKY domain-containing protein</fullName>
    </recommendedName>
</protein>
<comment type="subcellular location">
    <subcellularLocation>
        <location evidence="1">Nucleus</location>
    </subcellularLocation>
</comment>
<feature type="domain" description="WRKY" evidence="8">
    <location>
        <begin position="189"/>
        <end position="236"/>
    </location>
</feature>
<evidence type="ECO:0000256" key="4">
    <source>
        <dbReference type="ARBA" id="ARBA00023163"/>
    </source>
</evidence>
<dbReference type="GO" id="GO:0043565">
    <property type="term" value="F:sequence-specific DNA binding"/>
    <property type="evidence" value="ECO:0007669"/>
    <property type="project" value="InterPro"/>
</dbReference>
<feature type="region of interest" description="Disordered" evidence="7">
    <location>
        <begin position="117"/>
        <end position="141"/>
    </location>
</feature>
<gene>
    <name evidence="9" type="ORF">SI7747_09011314</name>
</gene>
<evidence type="ECO:0000256" key="2">
    <source>
        <dbReference type="ARBA" id="ARBA00023015"/>
    </source>
</evidence>
<dbReference type="Proteomes" id="UP001189122">
    <property type="component" value="Unassembled WGS sequence"/>
</dbReference>
<dbReference type="EMBL" id="LR743596">
    <property type="protein sequence ID" value="CAA2625565.1"/>
    <property type="molecule type" value="Genomic_DNA"/>
</dbReference>
<keyword evidence="5" id="KW-0539">Nucleus</keyword>
<dbReference type="SUPFAM" id="SSF118290">
    <property type="entry name" value="WRKY DNA-binding domain"/>
    <property type="match status" value="1"/>
</dbReference>
<dbReference type="Gene3D" id="2.20.25.80">
    <property type="entry name" value="WRKY domain"/>
    <property type="match status" value="1"/>
</dbReference>
<feature type="region of interest" description="Disordered" evidence="7">
    <location>
        <begin position="1"/>
        <end position="72"/>
    </location>
</feature>
<dbReference type="InterPro" id="IPR044810">
    <property type="entry name" value="WRKY_plant"/>
</dbReference>
<feature type="coiled-coil region" evidence="6">
    <location>
        <begin position="76"/>
        <end position="103"/>
    </location>
</feature>
<dbReference type="InterPro" id="IPR036576">
    <property type="entry name" value="WRKY_dom_sf"/>
</dbReference>
<proteinExistence type="predicted"/>
<keyword evidence="10" id="KW-1185">Reference proteome</keyword>
<evidence type="ECO:0000256" key="1">
    <source>
        <dbReference type="ARBA" id="ARBA00004123"/>
    </source>
</evidence>
<evidence type="ECO:0000313" key="10">
    <source>
        <dbReference type="Proteomes" id="UP001189122"/>
    </source>
</evidence>
<evidence type="ECO:0000313" key="9">
    <source>
        <dbReference type="EMBL" id="CAA2625565.1"/>
    </source>
</evidence>
<dbReference type="SMART" id="SM00774">
    <property type="entry name" value="WRKY"/>
    <property type="match status" value="1"/>
</dbReference>
<dbReference type="GO" id="GO:0005634">
    <property type="term" value="C:nucleus"/>
    <property type="evidence" value="ECO:0007669"/>
    <property type="project" value="UniProtKB-SubCell"/>
</dbReference>
<dbReference type="EMBL" id="CACRZD030000009">
    <property type="protein sequence ID" value="CAA6664925.1"/>
    <property type="molecule type" value="Genomic_DNA"/>
</dbReference>
<evidence type="ECO:0000256" key="3">
    <source>
        <dbReference type="ARBA" id="ARBA00023125"/>
    </source>
</evidence>
<evidence type="ECO:0000256" key="7">
    <source>
        <dbReference type="SAM" id="MobiDB-lite"/>
    </source>
</evidence>